<dbReference type="GO" id="GO:0005886">
    <property type="term" value="C:plasma membrane"/>
    <property type="evidence" value="ECO:0007669"/>
    <property type="project" value="TreeGrafter"/>
</dbReference>
<feature type="transmembrane region" description="Helical" evidence="7">
    <location>
        <begin position="160"/>
        <end position="178"/>
    </location>
</feature>
<keyword evidence="3 7" id="KW-0812">Transmembrane</keyword>
<dbReference type="Gene3D" id="1.20.1730.10">
    <property type="entry name" value="Sodium/glucose cotransporter"/>
    <property type="match status" value="1"/>
</dbReference>
<dbReference type="NCBIfam" id="TIGR00813">
    <property type="entry name" value="sss"/>
    <property type="match status" value="1"/>
</dbReference>
<feature type="transmembrane region" description="Helical" evidence="7">
    <location>
        <begin position="376"/>
        <end position="395"/>
    </location>
</feature>
<accession>A0A5N0TB16</accession>
<evidence type="ECO:0000256" key="3">
    <source>
        <dbReference type="ARBA" id="ARBA00022692"/>
    </source>
</evidence>
<feature type="transmembrane region" description="Helical" evidence="7">
    <location>
        <begin position="71"/>
        <end position="96"/>
    </location>
</feature>
<evidence type="ECO:0000256" key="5">
    <source>
        <dbReference type="ARBA" id="ARBA00023136"/>
    </source>
</evidence>
<reference evidence="8 9" key="1">
    <citation type="submission" date="2019-09" db="EMBL/GenBank/DDBJ databases">
        <title>Wenzhouxiangella sp. Genome sequencing and assembly.</title>
        <authorList>
            <person name="Zhang R."/>
        </authorList>
    </citation>
    <scope>NUCLEOTIDE SEQUENCE [LARGE SCALE GENOMIC DNA]</scope>
    <source>
        <strain evidence="8 9">W260</strain>
    </source>
</reference>
<evidence type="ECO:0000256" key="1">
    <source>
        <dbReference type="ARBA" id="ARBA00004141"/>
    </source>
</evidence>
<dbReference type="InterPro" id="IPR001734">
    <property type="entry name" value="Na/solute_symporter"/>
</dbReference>
<feature type="transmembrane region" description="Helical" evidence="7">
    <location>
        <begin position="475"/>
        <end position="497"/>
    </location>
</feature>
<feature type="transmembrane region" description="Helical" evidence="7">
    <location>
        <begin position="117"/>
        <end position="140"/>
    </location>
</feature>
<comment type="similarity">
    <text evidence="2 6">Belongs to the sodium:solute symporter (SSF) (TC 2.A.21) family.</text>
</comment>
<feature type="transmembrane region" description="Helical" evidence="7">
    <location>
        <begin position="190"/>
        <end position="210"/>
    </location>
</feature>
<feature type="transmembrane region" description="Helical" evidence="7">
    <location>
        <begin position="33"/>
        <end position="51"/>
    </location>
</feature>
<feature type="transmembrane region" description="Helical" evidence="7">
    <location>
        <begin position="281"/>
        <end position="306"/>
    </location>
</feature>
<evidence type="ECO:0000256" key="7">
    <source>
        <dbReference type="SAM" id="Phobius"/>
    </source>
</evidence>
<name>A0A5N0TB16_9GAMM</name>
<evidence type="ECO:0000256" key="4">
    <source>
        <dbReference type="ARBA" id="ARBA00022989"/>
    </source>
</evidence>
<keyword evidence="9" id="KW-1185">Reference proteome</keyword>
<dbReference type="Pfam" id="PF00474">
    <property type="entry name" value="SSF"/>
    <property type="match status" value="1"/>
</dbReference>
<comment type="caution">
    <text evidence="8">The sequence shown here is derived from an EMBL/GenBank/DDBJ whole genome shotgun (WGS) entry which is preliminary data.</text>
</comment>
<evidence type="ECO:0000313" key="8">
    <source>
        <dbReference type="EMBL" id="KAA9131624.1"/>
    </source>
</evidence>
<dbReference type="InterPro" id="IPR038377">
    <property type="entry name" value="Na/Glc_symporter_sf"/>
</dbReference>
<protein>
    <submittedName>
        <fullName evidence="8">Solute:sodium symporter family transporter</fullName>
    </submittedName>
</protein>
<dbReference type="NCBIfam" id="NF007790">
    <property type="entry name" value="PRK10484.1"/>
    <property type="match status" value="1"/>
</dbReference>
<feature type="transmembrane region" description="Helical" evidence="7">
    <location>
        <begin position="518"/>
        <end position="537"/>
    </location>
</feature>
<dbReference type="AlphaFoldDB" id="A0A5N0TB16"/>
<feature type="transmembrane region" description="Helical" evidence="7">
    <location>
        <begin position="326"/>
        <end position="355"/>
    </location>
</feature>
<evidence type="ECO:0000313" key="9">
    <source>
        <dbReference type="Proteomes" id="UP000325372"/>
    </source>
</evidence>
<keyword evidence="5 7" id="KW-0472">Membrane</keyword>
<sequence>MNWVGFVGFTALVAVIAWLGTRRHQVGATAEGYFLAGRSLGPLFIAGSLMLTNLSTEHLIGLNGDAFQHTIAVTAWETTAALAMVLTALVFLPLYLRNGLTTIPEFLDRRFDSTTRVIMSALFLLSYAVAILPVVLLFGASGMESLFDVSGTLGISEGQARWLLVWGIGGLGSLYAIFGGLRAIAISDTINGVGFLLASLMIPVLALMAVGDGDMLAGLETVYTEEKPKFDITGNEPGSFLPFGVLFTGMIVNQVFFWCVNQSILQRALGARSLAAGQQGVLLAALFKLLGPLVVVLPGVIAWHLFKGELQREDYLQAYPMLVAEVLPPALAGLFAAVMVGAVLSTFNSVLNSAATLFSHGIWRPLFQRDASDRQMVASGRWCSIVLAIAAMVTAPRIDTSGSLYNYLQQINATFFGPMLAVILAALFTRRASALAAKTALVVGPVVFYMVNFAWREPIQAAVQSAFGLQEEIHFLHWLAVVFVFTVALITAISAWRPDTRSHAPAAPAPVDMTPWRMARPISALVVLATLATYILLAQ</sequence>
<evidence type="ECO:0000256" key="6">
    <source>
        <dbReference type="RuleBase" id="RU362091"/>
    </source>
</evidence>
<dbReference type="PANTHER" id="PTHR11819">
    <property type="entry name" value="SOLUTE CARRIER FAMILY 5"/>
    <property type="match status" value="1"/>
</dbReference>
<dbReference type="RefSeq" id="WP_150864294.1">
    <property type="nucleotide sequence ID" value="NZ_VYXP01000005.1"/>
</dbReference>
<dbReference type="GO" id="GO:0005412">
    <property type="term" value="F:D-glucose:sodium symporter activity"/>
    <property type="evidence" value="ECO:0007669"/>
    <property type="project" value="TreeGrafter"/>
</dbReference>
<dbReference type="PROSITE" id="PS50283">
    <property type="entry name" value="NA_SOLUT_SYMP_3"/>
    <property type="match status" value="1"/>
</dbReference>
<organism evidence="8 9">
    <name type="scientific">Marinihelvus fidelis</name>
    <dbReference type="NCBI Taxonomy" id="2613842"/>
    <lineage>
        <taxon>Bacteria</taxon>
        <taxon>Pseudomonadati</taxon>
        <taxon>Pseudomonadota</taxon>
        <taxon>Gammaproteobacteria</taxon>
        <taxon>Chromatiales</taxon>
        <taxon>Wenzhouxiangellaceae</taxon>
        <taxon>Marinihelvus</taxon>
    </lineage>
</organism>
<comment type="subcellular location">
    <subcellularLocation>
        <location evidence="1">Membrane</location>
        <topology evidence="1">Multi-pass membrane protein</topology>
    </subcellularLocation>
</comment>
<feature type="transmembrane region" description="Helical" evidence="7">
    <location>
        <begin position="240"/>
        <end position="260"/>
    </location>
</feature>
<feature type="transmembrane region" description="Helical" evidence="7">
    <location>
        <begin position="6"/>
        <end position="21"/>
    </location>
</feature>
<gene>
    <name evidence="8" type="ORF">F3N42_09925</name>
</gene>
<dbReference type="EMBL" id="VYXP01000005">
    <property type="protein sequence ID" value="KAA9131624.1"/>
    <property type="molecule type" value="Genomic_DNA"/>
</dbReference>
<keyword evidence="4 7" id="KW-1133">Transmembrane helix</keyword>
<dbReference type="CDD" id="cd10328">
    <property type="entry name" value="SLC5sbd_YidK"/>
    <property type="match status" value="1"/>
</dbReference>
<proteinExistence type="inferred from homology"/>
<evidence type="ECO:0000256" key="2">
    <source>
        <dbReference type="ARBA" id="ARBA00006434"/>
    </source>
</evidence>
<feature type="transmembrane region" description="Helical" evidence="7">
    <location>
        <begin position="407"/>
        <end position="428"/>
    </location>
</feature>
<dbReference type="Proteomes" id="UP000325372">
    <property type="component" value="Unassembled WGS sequence"/>
</dbReference>
<dbReference type="PANTHER" id="PTHR11819:SF195">
    <property type="entry name" value="SODIUM_GLUCOSE COTRANSPORTER 4"/>
    <property type="match status" value="1"/>
</dbReference>